<sequence length="536" mass="61784">MKRFIKKALCLVVVVCFILLSIVSLQPQMVKSAPPQTTLKLYFWGGSSLFKNVDRVISEFEKRTKNTLNIKLNLTIIPTSADYKDKMKMMVAAKEEMDLVFDAPWMNLNTFATQDVYNDLEKYFNNPKKYPGLYKAFPKDFLEANKFFGKLIAVPLTESLTDFQVVFYRLDLAKKYGLGELKNYDDLYKFMSLVQKNEKNIKTIYLGNAGWARAFKVNPNVEPNPRVQQVMSWVFTGAMALLSPDYKRVQQIAVPGEGESAFSAYPPPYNKLDTYLYYVKMARKFYPLVDKDSIYASRDNTPFLIGKYAVCEGNLSGFVSTQATLKQNVPGAELGVLICENKNVLAMKKGAYWTTMKVSNYVCVPKTSKKVDRVMQFLDWIFQNQENHDLFQFGIKNKDWIPVGRDQYKIPSVDPNNLYQFPGYQLTWNPTYVRKPADLPSEIKKWFDYQYRFDTYSKSPLAGFTFDQTPVKVEMAKISSIQSTYQLPLCAGLYPDPEAKVQEFVKRIKAAGFEKVRKELRKQLQAFLDQKYGGKK</sequence>
<dbReference type="InterPro" id="IPR050490">
    <property type="entry name" value="Bact_solute-bd_prot1"/>
</dbReference>
<protein>
    <submittedName>
        <fullName evidence="2">Extracellular solute-binding protein, family 1</fullName>
    </submittedName>
</protein>
<name>A4XN09_CALS8</name>
<evidence type="ECO:0000313" key="3">
    <source>
        <dbReference type="Proteomes" id="UP000000256"/>
    </source>
</evidence>
<dbReference type="Pfam" id="PF12010">
    <property type="entry name" value="DUF3502"/>
    <property type="match status" value="1"/>
</dbReference>
<dbReference type="PANTHER" id="PTHR43649:SF17">
    <property type="entry name" value="ABC TRANSPORTER SOLUTE BINDING PROTEIN-SUGAR TRANSPORT"/>
    <property type="match status" value="1"/>
</dbReference>
<accession>A4XN09</accession>
<organism evidence="2 3">
    <name type="scientific">Caldicellulosiruptor saccharolyticus (strain ATCC 43494 / DSM 8903 / Tp8T 6331)</name>
    <dbReference type="NCBI Taxonomy" id="351627"/>
    <lineage>
        <taxon>Bacteria</taxon>
        <taxon>Bacillati</taxon>
        <taxon>Bacillota</taxon>
        <taxon>Bacillota incertae sedis</taxon>
        <taxon>Caldicellulosiruptorales</taxon>
        <taxon>Caldicellulosiruptoraceae</taxon>
        <taxon>Caldicellulosiruptor</taxon>
    </lineage>
</organism>
<reference evidence="2 3" key="1">
    <citation type="journal article" date="2008" name="Appl. Environ. Microbiol.">
        <title>Hydrogenomics of the extremely thermophilic bacterium Caldicellulosiruptor saccharolyticus.</title>
        <authorList>
            <person name="van de Werken H.J."/>
            <person name="Verhaart M.R."/>
            <person name="VanFossen A.L."/>
            <person name="Willquist K."/>
            <person name="Lewis D.L."/>
            <person name="Nichols J.D."/>
            <person name="Goorissen H.P."/>
            <person name="Mongodin E.F."/>
            <person name="Nelson K.E."/>
            <person name="van Niel E.W."/>
            <person name="Stams A.J."/>
            <person name="Ward D.E."/>
            <person name="de Vos W.M."/>
            <person name="van der Oost J."/>
            <person name="Kelly R.M."/>
            <person name="Kengen S.W."/>
        </authorList>
    </citation>
    <scope>NUCLEOTIDE SEQUENCE [LARGE SCALE GENOMIC DNA]</scope>
    <source>
        <strain evidence="3">ATCC 43494 / DSM 8903 / Tp8T 6331</strain>
    </source>
</reference>
<feature type="domain" description="DUF3502" evidence="1">
    <location>
        <begin position="460"/>
        <end position="528"/>
    </location>
</feature>
<evidence type="ECO:0000313" key="2">
    <source>
        <dbReference type="EMBL" id="ABP68294.1"/>
    </source>
</evidence>
<dbReference type="eggNOG" id="COG1653">
    <property type="taxonomic scope" value="Bacteria"/>
</dbReference>
<dbReference type="STRING" id="351627.Csac_2726"/>
<dbReference type="AlphaFoldDB" id="A4XN09"/>
<dbReference type="Gene3D" id="3.40.190.10">
    <property type="entry name" value="Periplasmic binding protein-like II"/>
    <property type="match status" value="2"/>
</dbReference>
<dbReference type="PANTHER" id="PTHR43649">
    <property type="entry name" value="ARABINOSE-BINDING PROTEIN-RELATED"/>
    <property type="match status" value="1"/>
</dbReference>
<dbReference type="HOGENOM" id="CLU_037301_0_0_9"/>
<dbReference type="OrthoDB" id="2495455at2"/>
<dbReference type="Proteomes" id="UP000000256">
    <property type="component" value="Chromosome"/>
</dbReference>
<dbReference type="KEGG" id="csc:Csac_2726"/>
<keyword evidence="3" id="KW-1185">Reference proteome</keyword>
<dbReference type="EMBL" id="CP000679">
    <property type="protein sequence ID" value="ABP68294.1"/>
    <property type="molecule type" value="Genomic_DNA"/>
</dbReference>
<dbReference type="SUPFAM" id="SSF53850">
    <property type="entry name" value="Periplasmic binding protein-like II"/>
    <property type="match status" value="1"/>
</dbReference>
<evidence type="ECO:0000259" key="1">
    <source>
        <dbReference type="Pfam" id="PF12010"/>
    </source>
</evidence>
<dbReference type="InterPro" id="IPR022627">
    <property type="entry name" value="DUF3502"/>
</dbReference>
<gene>
    <name evidence="2" type="ordered locus">Csac_2726</name>
</gene>
<proteinExistence type="predicted"/>
<dbReference type="RefSeq" id="WP_011918212.1">
    <property type="nucleotide sequence ID" value="NC_009437.1"/>
</dbReference>